<dbReference type="InterPro" id="IPR047127">
    <property type="entry name" value="MutT-like"/>
</dbReference>
<dbReference type="InterPro" id="IPR036206">
    <property type="entry name" value="ThiamineP_synth_sf"/>
</dbReference>
<dbReference type="PANTHER" id="PTHR47707:SF1">
    <property type="entry name" value="NUDIX HYDROLASE FAMILY PROTEIN"/>
    <property type="match status" value="1"/>
</dbReference>
<evidence type="ECO:0000256" key="2">
    <source>
        <dbReference type="ARBA" id="ARBA00005582"/>
    </source>
</evidence>
<dbReference type="CDD" id="cd00564">
    <property type="entry name" value="TMP_TenI"/>
    <property type="match status" value="1"/>
</dbReference>
<proteinExistence type="inferred from homology"/>
<evidence type="ECO:0000256" key="17">
    <source>
        <dbReference type="RuleBase" id="RU003476"/>
    </source>
</evidence>
<evidence type="ECO:0000256" key="11">
    <source>
        <dbReference type="ARBA" id="ARBA00036904"/>
    </source>
</evidence>
<evidence type="ECO:0000256" key="1">
    <source>
        <dbReference type="ARBA" id="ARBA00001946"/>
    </source>
</evidence>
<dbReference type="AlphaFoldDB" id="A0A1G5SE93"/>
<evidence type="ECO:0000256" key="5">
    <source>
        <dbReference type="ARBA" id="ARBA00022723"/>
    </source>
</evidence>
<dbReference type="Pfam" id="PF02581">
    <property type="entry name" value="TMP-TENI"/>
    <property type="match status" value="1"/>
</dbReference>
<evidence type="ECO:0000256" key="7">
    <source>
        <dbReference type="ARBA" id="ARBA00022801"/>
    </source>
</evidence>
<keyword evidence="9" id="KW-0234">DNA repair</keyword>
<dbReference type="EMBL" id="FMWO01000045">
    <property type="protein sequence ID" value="SCZ85515.1"/>
    <property type="molecule type" value="Genomic_DNA"/>
</dbReference>
<dbReference type="Pfam" id="PF00293">
    <property type="entry name" value="NUDIX"/>
    <property type="match status" value="1"/>
</dbReference>
<evidence type="ECO:0000256" key="15">
    <source>
        <dbReference type="ARBA" id="ARBA00041979"/>
    </source>
</evidence>
<dbReference type="GO" id="GO:0006281">
    <property type="term" value="P:DNA repair"/>
    <property type="evidence" value="ECO:0007669"/>
    <property type="project" value="UniProtKB-KW"/>
</dbReference>
<dbReference type="GO" id="GO:0046872">
    <property type="term" value="F:metal ion binding"/>
    <property type="evidence" value="ECO:0007669"/>
    <property type="project" value="UniProtKB-KW"/>
</dbReference>
<gene>
    <name evidence="19" type="ORF">NSMM_380137</name>
</gene>
<comment type="catalytic activity">
    <reaction evidence="10">
        <text>8-oxo-dGTP + H2O = 8-oxo-dGMP + diphosphate + H(+)</text>
        <dbReference type="Rhea" id="RHEA:31575"/>
        <dbReference type="ChEBI" id="CHEBI:15377"/>
        <dbReference type="ChEBI" id="CHEBI:15378"/>
        <dbReference type="ChEBI" id="CHEBI:33019"/>
        <dbReference type="ChEBI" id="CHEBI:63224"/>
        <dbReference type="ChEBI" id="CHEBI:77896"/>
        <dbReference type="EC" id="3.6.1.55"/>
    </reaction>
</comment>
<dbReference type="InterPro" id="IPR013785">
    <property type="entry name" value="Aldolase_TIM"/>
</dbReference>
<organism evidence="19 20">
    <name type="scientific">Nitrosomonas mobilis</name>
    <dbReference type="NCBI Taxonomy" id="51642"/>
    <lineage>
        <taxon>Bacteria</taxon>
        <taxon>Pseudomonadati</taxon>
        <taxon>Pseudomonadota</taxon>
        <taxon>Betaproteobacteria</taxon>
        <taxon>Nitrosomonadales</taxon>
        <taxon>Nitrosomonadaceae</taxon>
        <taxon>Nitrosomonas</taxon>
    </lineage>
</organism>
<dbReference type="InterPro" id="IPR000086">
    <property type="entry name" value="NUDIX_hydrolase_dom"/>
</dbReference>
<dbReference type="Gene3D" id="3.90.79.10">
    <property type="entry name" value="Nucleoside Triphosphate Pyrophosphohydrolase"/>
    <property type="match status" value="1"/>
</dbReference>
<dbReference type="SUPFAM" id="SSF55811">
    <property type="entry name" value="Nudix"/>
    <property type="match status" value="1"/>
</dbReference>
<sequence length="320" mass="35378">MASGIQRESSSPVRVVAAILVRADGHFLLACRPPGKPYPGYWEFPGGKIEANESGRDALARELHEELGITVIHATPWLTREFHYPHAAVNIQFYRVTQWLNEPTAREKQQLTWQSIKNITVSPLLPANQPILRSLALPSVYVISNASETGEVQSLEMIDSALQSDVKLLQVREKNMPSARLADFAMKILEKARHYQASVLINENIAMAQTLGADGVHLTSAQLLKAATRPAVNWCGASCHNEEELYQAASLGVDFVTLSPLYPTRSHPAMPTLGWQRFSTLIRNYPLPVYALGGMSMIDLDSAQEQGAQGVAFMRTLLHI</sequence>
<accession>A0A1G5SE93</accession>
<keyword evidence="4" id="KW-0235">DNA replication</keyword>
<dbReference type="RefSeq" id="WP_245654710.1">
    <property type="nucleotide sequence ID" value="NZ_FMWO01000045.1"/>
</dbReference>
<name>A0A1G5SE93_9PROT</name>
<dbReference type="PANTHER" id="PTHR47707">
    <property type="entry name" value="8-OXO-DGTP DIPHOSPHATASE"/>
    <property type="match status" value="1"/>
</dbReference>
<dbReference type="GO" id="GO:0044715">
    <property type="term" value="F:8-oxo-dGDP phosphatase activity"/>
    <property type="evidence" value="ECO:0007669"/>
    <property type="project" value="TreeGrafter"/>
</dbReference>
<dbReference type="EC" id="3.6.1.55" evidence="12"/>
<keyword evidence="3" id="KW-0515">Mutator protein</keyword>
<dbReference type="InterPro" id="IPR020084">
    <property type="entry name" value="NUDIX_hydrolase_CS"/>
</dbReference>
<keyword evidence="8" id="KW-0460">Magnesium</keyword>
<keyword evidence="20" id="KW-1185">Reference proteome</keyword>
<dbReference type="InterPro" id="IPR020476">
    <property type="entry name" value="Nudix_hydrolase"/>
</dbReference>
<dbReference type="GO" id="GO:0008413">
    <property type="term" value="F:8-oxo-7,8-dihydroguanosine triphosphate pyrophosphatase activity"/>
    <property type="evidence" value="ECO:0007669"/>
    <property type="project" value="TreeGrafter"/>
</dbReference>
<reference evidence="19 20" key="1">
    <citation type="submission" date="2016-10" db="EMBL/GenBank/DDBJ databases">
        <authorList>
            <person name="de Groot N.N."/>
        </authorList>
    </citation>
    <scope>NUCLEOTIDE SEQUENCE [LARGE SCALE GENOMIC DNA]</scope>
    <source>
        <strain evidence="19">1</strain>
    </source>
</reference>
<evidence type="ECO:0000256" key="12">
    <source>
        <dbReference type="ARBA" id="ARBA00038905"/>
    </source>
</evidence>
<keyword evidence="5" id="KW-0479">Metal-binding</keyword>
<evidence type="ECO:0000256" key="13">
    <source>
        <dbReference type="ARBA" id="ARBA00040794"/>
    </source>
</evidence>
<dbReference type="GO" id="GO:0044716">
    <property type="term" value="F:8-oxo-GDP phosphatase activity"/>
    <property type="evidence" value="ECO:0007669"/>
    <property type="project" value="TreeGrafter"/>
</dbReference>
<keyword evidence="7 17" id="KW-0378">Hydrolase</keyword>
<evidence type="ECO:0000259" key="18">
    <source>
        <dbReference type="PROSITE" id="PS51462"/>
    </source>
</evidence>
<evidence type="ECO:0000256" key="10">
    <source>
        <dbReference type="ARBA" id="ARBA00035861"/>
    </source>
</evidence>
<keyword evidence="6" id="KW-0227">DNA damage</keyword>
<dbReference type="NCBIfam" id="NF006530">
    <property type="entry name" value="PRK08999.1"/>
    <property type="match status" value="1"/>
</dbReference>
<evidence type="ECO:0000313" key="19">
    <source>
        <dbReference type="EMBL" id="SCZ85515.1"/>
    </source>
</evidence>
<dbReference type="SUPFAM" id="SSF51391">
    <property type="entry name" value="Thiamin phosphate synthase"/>
    <property type="match status" value="1"/>
</dbReference>
<evidence type="ECO:0000256" key="8">
    <source>
        <dbReference type="ARBA" id="ARBA00022842"/>
    </source>
</evidence>
<comment type="cofactor">
    <cofactor evidence="1">
        <name>Mg(2+)</name>
        <dbReference type="ChEBI" id="CHEBI:18420"/>
    </cofactor>
</comment>
<evidence type="ECO:0000313" key="20">
    <source>
        <dbReference type="Proteomes" id="UP000198729"/>
    </source>
</evidence>
<evidence type="ECO:0000256" key="16">
    <source>
        <dbReference type="ARBA" id="ARBA00042798"/>
    </source>
</evidence>
<dbReference type="GO" id="GO:0006260">
    <property type="term" value="P:DNA replication"/>
    <property type="evidence" value="ECO:0007669"/>
    <property type="project" value="UniProtKB-KW"/>
</dbReference>
<dbReference type="PROSITE" id="PS00893">
    <property type="entry name" value="NUDIX_BOX"/>
    <property type="match status" value="1"/>
</dbReference>
<evidence type="ECO:0000256" key="14">
    <source>
        <dbReference type="ARBA" id="ARBA00041592"/>
    </source>
</evidence>
<evidence type="ECO:0000256" key="6">
    <source>
        <dbReference type="ARBA" id="ARBA00022763"/>
    </source>
</evidence>
<dbReference type="GO" id="GO:0035539">
    <property type="term" value="F:8-oxo-7,8-dihydrodeoxyguanosine triphosphate pyrophosphatase activity"/>
    <property type="evidence" value="ECO:0007669"/>
    <property type="project" value="UniProtKB-EC"/>
</dbReference>
<dbReference type="STRING" id="51642.NSMM_380137"/>
<comment type="catalytic activity">
    <reaction evidence="11">
        <text>8-oxo-GTP + H2O = 8-oxo-GMP + diphosphate + H(+)</text>
        <dbReference type="Rhea" id="RHEA:67616"/>
        <dbReference type="ChEBI" id="CHEBI:15377"/>
        <dbReference type="ChEBI" id="CHEBI:15378"/>
        <dbReference type="ChEBI" id="CHEBI:33019"/>
        <dbReference type="ChEBI" id="CHEBI:143553"/>
        <dbReference type="ChEBI" id="CHEBI:145694"/>
    </reaction>
</comment>
<dbReference type="Proteomes" id="UP000198729">
    <property type="component" value="Unassembled WGS sequence"/>
</dbReference>
<dbReference type="CDD" id="cd03425">
    <property type="entry name" value="NUDIX_MutT_NudA_like"/>
    <property type="match status" value="1"/>
</dbReference>
<dbReference type="InterPro" id="IPR015797">
    <property type="entry name" value="NUDIX_hydrolase-like_dom_sf"/>
</dbReference>
<dbReference type="Gene3D" id="3.20.20.70">
    <property type="entry name" value="Aldolase class I"/>
    <property type="match status" value="1"/>
</dbReference>
<feature type="domain" description="Nudix hydrolase" evidence="18">
    <location>
        <begin position="11"/>
        <end position="139"/>
    </location>
</feature>
<protein>
    <recommendedName>
        <fullName evidence="13">8-oxo-dGTP diphosphatase</fullName>
        <ecNumber evidence="12">3.6.1.55</ecNumber>
    </recommendedName>
    <alternativeName>
        <fullName evidence="16">7,8-dihydro-8-oxoguanine-triphosphatase</fullName>
    </alternativeName>
    <alternativeName>
        <fullName evidence="15">Mutator protein MutT</fullName>
    </alternativeName>
    <alternativeName>
        <fullName evidence="14">dGTP pyrophosphohydrolase</fullName>
    </alternativeName>
</protein>
<dbReference type="PROSITE" id="PS51462">
    <property type="entry name" value="NUDIX"/>
    <property type="match status" value="1"/>
</dbReference>
<dbReference type="InterPro" id="IPR022998">
    <property type="entry name" value="ThiamineP_synth_TenI"/>
</dbReference>
<evidence type="ECO:0000256" key="9">
    <source>
        <dbReference type="ARBA" id="ARBA00023204"/>
    </source>
</evidence>
<evidence type="ECO:0000256" key="3">
    <source>
        <dbReference type="ARBA" id="ARBA00022457"/>
    </source>
</evidence>
<comment type="similarity">
    <text evidence="2 17">Belongs to the Nudix hydrolase family.</text>
</comment>
<evidence type="ECO:0000256" key="4">
    <source>
        <dbReference type="ARBA" id="ARBA00022705"/>
    </source>
</evidence>
<dbReference type="PRINTS" id="PR00502">
    <property type="entry name" value="NUDIXFAMILY"/>
</dbReference>
<dbReference type="GO" id="GO:0009228">
    <property type="term" value="P:thiamine biosynthetic process"/>
    <property type="evidence" value="ECO:0007669"/>
    <property type="project" value="UniProtKB-KW"/>
</dbReference>